<evidence type="ECO:0000313" key="3">
    <source>
        <dbReference type="EMBL" id="KAJ1698717.1"/>
    </source>
</evidence>
<feature type="domain" description="WW" evidence="2">
    <location>
        <begin position="792"/>
        <end position="825"/>
    </location>
</feature>
<feature type="compositionally biased region" description="Basic and acidic residues" evidence="1">
    <location>
        <begin position="373"/>
        <end position="405"/>
    </location>
</feature>
<dbReference type="Proteomes" id="UP001151287">
    <property type="component" value="Unassembled WGS sequence"/>
</dbReference>
<dbReference type="Pfam" id="PF00397">
    <property type="entry name" value="WW"/>
    <property type="match status" value="2"/>
</dbReference>
<dbReference type="EMBL" id="JAMQYH010000002">
    <property type="protein sequence ID" value="KAJ1698717.1"/>
    <property type="molecule type" value="Genomic_DNA"/>
</dbReference>
<dbReference type="SUPFAM" id="SSF51045">
    <property type="entry name" value="WW domain"/>
    <property type="match status" value="2"/>
</dbReference>
<feature type="compositionally biased region" description="Acidic residues" evidence="1">
    <location>
        <begin position="411"/>
        <end position="423"/>
    </location>
</feature>
<sequence length="825" mass="89284">MGKRKERRLAAMAASRRFKLDLFADPSGDLSIQEGARDNLDHGGETGDPDSPTSGKEENPLSLLSQYTDEDSDEDDINRSSDANREGSVPNGQITENTENTVESGKVGNGVQEIGSAIEDLKNSTDQIEKVFKEVEVTETENLATEDQSIQSSSTEPVVQAVSDVGGDWKAVMHAETNQCYYWNTVTGETSWEVPASLVLTVPNEVVASDKAPSIEASREVSELVEMAVSPLDCQLSGLEDNGLPAKCNVAATEEDKGMSLSTAFAEDFDPDKLVKYGEDLLERLKLLDGSSIQIEKIKEEIEIRTSDCKELKPYGVSLFPFWLHTQSKLSCLEASIYNAEVSLSKATPDSREDESVKETYTATFENPNETPEYGREEKEREEQKENGGEQDEKEKEKEEIREEETILPIEDVDMEVEEEDFGADVANPNSEAPLSSLEEGEVPPPPSPPPDEWAPPPPPPPEDEPTPLPPEEESVPPPPPEEPSVSYSVVEAIPPYQNYIAVPTYNYSAPIGGYTQPNYYGAYYTVPAQVSAPVSSAVTQAVAVTNGMVEQPVYSYTVPAAQSAVEISSKPECNLPGYHSALFVGTTNETLVSSASQAVGSVYGAGDTSVVSSSAAASSVTVSSAAASIAASSAAAIYASASSAATSSSAAPLAVSKDQIKVAKSKKRSMAVASTLSSNKRVASLVNKWKAAKEELDGDYEDEPESAYEALEKKRQREIEEWRQHQIASGEAQDNANFVPLGGDWRERVKKKRATKAAKMKDAPETSSDVAAVTEYKKQGQEEPDLGQLSVGLPSGWQAYWDESSKQVYYGNASTSETTWVRRT</sequence>
<evidence type="ECO:0000313" key="4">
    <source>
        <dbReference type="Proteomes" id="UP001151287"/>
    </source>
</evidence>
<dbReference type="InterPro" id="IPR001202">
    <property type="entry name" value="WW_dom"/>
</dbReference>
<dbReference type="PROSITE" id="PS01159">
    <property type="entry name" value="WW_DOMAIN_1"/>
    <property type="match status" value="1"/>
</dbReference>
<comment type="caution">
    <text evidence="3">The sequence shown here is derived from an EMBL/GenBank/DDBJ whole genome shotgun (WGS) entry which is preliminary data.</text>
</comment>
<evidence type="ECO:0000259" key="2">
    <source>
        <dbReference type="PROSITE" id="PS50020"/>
    </source>
</evidence>
<accession>A0A9Q0CRA9</accession>
<organism evidence="3 4">
    <name type="scientific">Rhynchospora breviuscula</name>
    <dbReference type="NCBI Taxonomy" id="2022672"/>
    <lineage>
        <taxon>Eukaryota</taxon>
        <taxon>Viridiplantae</taxon>
        <taxon>Streptophyta</taxon>
        <taxon>Embryophyta</taxon>
        <taxon>Tracheophyta</taxon>
        <taxon>Spermatophyta</taxon>
        <taxon>Magnoliopsida</taxon>
        <taxon>Liliopsida</taxon>
        <taxon>Poales</taxon>
        <taxon>Cyperaceae</taxon>
        <taxon>Cyperoideae</taxon>
        <taxon>Rhynchosporeae</taxon>
        <taxon>Rhynchospora</taxon>
    </lineage>
</organism>
<feature type="compositionally biased region" description="Basic and acidic residues" evidence="1">
    <location>
        <begin position="35"/>
        <end position="45"/>
    </location>
</feature>
<name>A0A9Q0CRA9_9POAL</name>
<dbReference type="Gene3D" id="2.20.70.10">
    <property type="match status" value="2"/>
</dbReference>
<proteinExistence type="predicted"/>
<dbReference type="PROSITE" id="PS50020">
    <property type="entry name" value="WW_DOMAIN_2"/>
    <property type="match status" value="2"/>
</dbReference>
<dbReference type="PANTHER" id="PTHR47852">
    <property type="entry name" value="OS06G0298400 PROTEIN"/>
    <property type="match status" value="1"/>
</dbReference>
<dbReference type="PANTHER" id="PTHR47852:SF2">
    <property type="entry name" value="WW DOMAIN-CONTAINING PROTEIN"/>
    <property type="match status" value="1"/>
</dbReference>
<feature type="compositionally biased region" description="Polar residues" evidence="1">
    <location>
        <begin position="90"/>
        <end position="103"/>
    </location>
</feature>
<feature type="region of interest" description="Disordered" evidence="1">
    <location>
        <begin position="344"/>
        <end position="487"/>
    </location>
</feature>
<dbReference type="CDD" id="cd00201">
    <property type="entry name" value="WW"/>
    <property type="match status" value="2"/>
</dbReference>
<keyword evidence="4" id="KW-1185">Reference proteome</keyword>
<feature type="domain" description="WW" evidence="2">
    <location>
        <begin position="163"/>
        <end position="197"/>
    </location>
</feature>
<dbReference type="AlphaFoldDB" id="A0A9Q0CRA9"/>
<protein>
    <recommendedName>
        <fullName evidence="2">WW domain-containing protein</fullName>
    </recommendedName>
</protein>
<reference evidence="3" key="1">
    <citation type="journal article" date="2022" name="Cell">
        <title>Repeat-based holocentromeres influence genome architecture and karyotype evolution.</title>
        <authorList>
            <person name="Hofstatter P.G."/>
            <person name="Thangavel G."/>
            <person name="Lux T."/>
            <person name="Neumann P."/>
            <person name="Vondrak T."/>
            <person name="Novak P."/>
            <person name="Zhang M."/>
            <person name="Costa L."/>
            <person name="Castellani M."/>
            <person name="Scott A."/>
            <person name="Toegelov H."/>
            <person name="Fuchs J."/>
            <person name="Mata-Sucre Y."/>
            <person name="Dias Y."/>
            <person name="Vanzela A.L.L."/>
            <person name="Huettel B."/>
            <person name="Almeida C.C.S."/>
            <person name="Simkova H."/>
            <person name="Souza G."/>
            <person name="Pedrosa-Harand A."/>
            <person name="Macas J."/>
            <person name="Mayer K.F.X."/>
            <person name="Houben A."/>
            <person name="Marques A."/>
        </authorList>
    </citation>
    <scope>NUCLEOTIDE SEQUENCE</scope>
    <source>
        <strain evidence="3">RhyBre1mFocal</strain>
    </source>
</reference>
<feature type="compositionally biased region" description="Pro residues" evidence="1">
    <location>
        <begin position="443"/>
        <end position="461"/>
    </location>
</feature>
<evidence type="ECO:0000256" key="1">
    <source>
        <dbReference type="SAM" id="MobiDB-lite"/>
    </source>
</evidence>
<dbReference type="OrthoDB" id="2367685at2759"/>
<dbReference type="SMART" id="SM00456">
    <property type="entry name" value="WW"/>
    <property type="match status" value="2"/>
</dbReference>
<feature type="compositionally biased region" description="Basic and acidic residues" evidence="1">
    <location>
        <begin position="349"/>
        <end position="358"/>
    </location>
</feature>
<dbReference type="InterPro" id="IPR036020">
    <property type="entry name" value="WW_dom_sf"/>
</dbReference>
<feature type="compositionally biased region" description="Acidic residues" evidence="1">
    <location>
        <begin position="462"/>
        <end position="475"/>
    </location>
</feature>
<feature type="region of interest" description="Disordered" evidence="1">
    <location>
        <begin position="17"/>
        <end position="109"/>
    </location>
</feature>
<gene>
    <name evidence="3" type="ORF">LUZ63_007229</name>
</gene>
<feature type="compositionally biased region" description="Polar residues" evidence="1">
    <location>
        <begin position="359"/>
        <end position="370"/>
    </location>
</feature>